<dbReference type="RefSeq" id="WP_142452615.1">
    <property type="nucleotide sequence ID" value="NZ_FXTP01000001.1"/>
</dbReference>
<dbReference type="EMBL" id="FXTP01000001">
    <property type="protein sequence ID" value="SMO33031.1"/>
    <property type="molecule type" value="Genomic_DNA"/>
</dbReference>
<gene>
    <name evidence="1" type="ORF">SAMN06265219_10183</name>
</gene>
<evidence type="ECO:0000313" key="1">
    <source>
        <dbReference type="EMBL" id="SMO33031.1"/>
    </source>
</evidence>
<dbReference type="OrthoDB" id="3197351at2"/>
<protein>
    <submittedName>
        <fullName evidence="1">SatD family (SatD)</fullName>
    </submittedName>
</protein>
<dbReference type="InterPro" id="IPR032580">
    <property type="entry name" value="SatD"/>
</dbReference>
<evidence type="ECO:0000313" key="2">
    <source>
        <dbReference type="Proteomes" id="UP000317557"/>
    </source>
</evidence>
<dbReference type="AlphaFoldDB" id="A0A521AE24"/>
<reference evidence="1 2" key="1">
    <citation type="submission" date="2017-05" db="EMBL/GenBank/DDBJ databases">
        <authorList>
            <person name="Varghese N."/>
            <person name="Submissions S."/>
        </authorList>
    </citation>
    <scope>NUCLEOTIDE SEQUENCE [LARGE SCALE GENOMIC DNA]</scope>
    <source>
        <strain evidence="1 2">DSM 21985</strain>
    </source>
</reference>
<dbReference type="Pfam" id="PF16264">
    <property type="entry name" value="SatD"/>
    <property type="match status" value="1"/>
</dbReference>
<name>A0A521AE24_9BACT</name>
<organism evidence="1 2">
    <name type="scientific">Gracilimonas mengyeensis</name>
    <dbReference type="NCBI Taxonomy" id="1302730"/>
    <lineage>
        <taxon>Bacteria</taxon>
        <taxon>Pseudomonadati</taxon>
        <taxon>Balneolota</taxon>
        <taxon>Balneolia</taxon>
        <taxon>Balneolales</taxon>
        <taxon>Balneolaceae</taxon>
        <taxon>Gracilimonas</taxon>
    </lineage>
</organism>
<dbReference type="Proteomes" id="UP000317557">
    <property type="component" value="Unassembled WGS sequence"/>
</dbReference>
<sequence>MIKAENKQYILMGDVVSSTDYHSKPLQKNLKALTKSCNESLEDRLLSPYTVTLGDEFQGIPDSLQTAIETLFFCEEECLRQSYGFKLHYVVHYGEIETDINPDIAYEMMGPGLSKARKLLSSKKRSRKRFQFALADAIQSQQITRLFEVLDSLILSWKQDDYDLILDMIENENNAEVGEKHGKNRDQIWKRRKTLMINEYNLLKEFLFTYIKES</sequence>
<accession>A0A521AE24</accession>
<proteinExistence type="predicted"/>
<keyword evidence="2" id="KW-1185">Reference proteome</keyword>